<evidence type="ECO:0000313" key="4">
    <source>
        <dbReference type="EMBL" id="MBF5027125.1"/>
    </source>
</evidence>
<comment type="caution">
    <text evidence="4">The sequence shown here is derived from an EMBL/GenBank/DDBJ whole genome shotgun (WGS) entry which is preliminary data.</text>
</comment>
<feature type="domain" description="Glycosyl transferase family 1" evidence="2">
    <location>
        <begin position="200"/>
        <end position="357"/>
    </location>
</feature>
<dbReference type="SUPFAM" id="SSF53756">
    <property type="entry name" value="UDP-Glycosyltransferase/glycogen phosphorylase"/>
    <property type="match status" value="1"/>
</dbReference>
<dbReference type="InterPro" id="IPR028098">
    <property type="entry name" value="Glyco_trans_4-like_N"/>
</dbReference>
<reference evidence="4" key="1">
    <citation type="submission" date="2020-11" db="EMBL/GenBank/DDBJ databases">
        <title>Genome seq and assembly of Planobacterium sp.</title>
        <authorList>
            <person name="Chhetri G."/>
        </authorList>
    </citation>
    <scope>NUCLEOTIDE SEQUENCE</scope>
    <source>
        <strain evidence="4">GCR5</strain>
    </source>
</reference>
<dbReference type="Pfam" id="PF00534">
    <property type="entry name" value="Glycos_transf_1"/>
    <property type="match status" value="1"/>
</dbReference>
<evidence type="ECO:0000313" key="5">
    <source>
        <dbReference type="Proteomes" id="UP000694480"/>
    </source>
</evidence>
<dbReference type="PANTHER" id="PTHR46401">
    <property type="entry name" value="GLYCOSYLTRANSFERASE WBBK-RELATED"/>
    <property type="match status" value="1"/>
</dbReference>
<dbReference type="Proteomes" id="UP000694480">
    <property type="component" value="Unassembled WGS sequence"/>
</dbReference>
<dbReference type="GO" id="GO:0016757">
    <property type="term" value="F:glycosyltransferase activity"/>
    <property type="evidence" value="ECO:0007669"/>
    <property type="project" value="InterPro"/>
</dbReference>
<keyword evidence="1" id="KW-0808">Transferase</keyword>
<sequence length="394" mass="45360">MILDKIKVLHIANSYGGTAVFKNMFQKLDEISIQQTIFVPLNKDNRYRVGSHRIDFKEKKSQIIYNTSLSYFHKFLYTLKISTIFNQIRKNVNVSGVNLVHASTLCLDGGAAYEIWKKYKIPYIISVRGTDVNFYYKKLFYKRSYFHKILLNSSSIVFISPSLKDEFIKQIPQNIYDVVIKKIKIIPNGVDPIFSNNIVKPHRIDNPVKILYCGGIQKNKNIHSTINAIGLLREKGFNIEYTIIGKGLSHRRTTQEYINEIDNYCNVNSWISVKKSMSKEELQNEISKYDIFVMPSFSETFGLAYVEALSQGIPIIYSNGQGFDGFFTDGFVGYGVDANNVNDISNKIKLIIENYTNICDNIAQLDFNQFDWVNIANTYKQLYLLSINEKIYGS</sequence>
<accession>A0A931E5M5</accession>
<feature type="domain" description="Glycosyltransferase subfamily 4-like N-terminal" evidence="3">
    <location>
        <begin position="83"/>
        <end position="192"/>
    </location>
</feature>
<evidence type="ECO:0000259" key="3">
    <source>
        <dbReference type="Pfam" id="PF13439"/>
    </source>
</evidence>
<name>A0A931E5M5_9FLAO</name>
<organism evidence="4 5">
    <name type="scientific">Planobacterium oryzisoli</name>
    <dbReference type="NCBI Taxonomy" id="2771435"/>
    <lineage>
        <taxon>Bacteria</taxon>
        <taxon>Pseudomonadati</taxon>
        <taxon>Bacteroidota</taxon>
        <taxon>Flavobacteriia</taxon>
        <taxon>Flavobacteriales</taxon>
        <taxon>Weeksellaceae</taxon>
        <taxon>Chryseobacterium group</taxon>
        <taxon>Chryseobacterium</taxon>
    </lineage>
</organism>
<dbReference type="PANTHER" id="PTHR46401:SF2">
    <property type="entry name" value="GLYCOSYLTRANSFERASE WBBK-RELATED"/>
    <property type="match status" value="1"/>
</dbReference>
<dbReference type="AlphaFoldDB" id="A0A931E5M5"/>
<evidence type="ECO:0000256" key="1">
    <source>
        <dbReference type="ARBA" id="ARBA00022679"/>
    </source>
</evidence>
<evidence type="ECO:0000259" key="2">
    <source>
        <dbReference type="Pfam" id="PF00534"/>
    </source>
</evidence>
<dbReference type="CDD" id="cd03801">
    <property type="entry name" value="GT4_PimA-like"/>
    <property type="match status" value="1"/>
</dbReference>
<gene>
    <name evidence="4" type="ORF">IC612_04865</name>
</gene>
<dbReference type="InterPro" id="IPR001296">
    <property type="entry name" value="Glyco_trans_1"/>
</dbReference>
<dbReference type="EMBL" id="JADKYY010000005">
    <property type="protein sequence ID" value="MBF5027125.1"/>
    <property type="molecule type" value="Genomic_DNA"/>
</dbReference>
<keyword evidence="5" id="KW-1185">Reference proteome</keyword>
<dbReference type="Gene3D" id="3.40.50.2000">
    <property type="entry name" value="Glycogen Phosphorylase B"/>
    <property type="match status" value="2"/>
</dbReference>
<dbReference type="Pfam" id="PF13439">
    <property type="entry name" value="Glyco_transf_4"/>
    <property type="match status" value="1"/>
</dbReference>
<protein>
    <submittedName>
        <fullName evidence="4">Glycosyltransferase family 4 protein</fullName>
    </submittedName>
</protein>
<dbReference type="RefSeq" id="WP_194739058.1">
    <property type="nucleotide sequence ID" value="NZ_JADKYY010000005.1"/>
</dbReference>
<proteinExistence type="predicted"/>